<protein>
    <submittedName>
        <fullName evidence="2">Uncharacterized protein</fullName>
    </submittedName>
</protein>
<sequence length="110" mass="12603">MKSVLVRARIMLGLALMSLVIALINRVDAHEDPTENDKRQQVARLADFRSTYRRLYIYDRAQPVSPMLLKTYPKAAMDIIDKLSLFGTAHWPKSKGLSPRCRDRWCIASA</sequence>
<keyword evidence="3" id="KW-1185">Reference proteome</keyword>
<dbReference type="KEGG" id="uma:UMAG_03650"/>
<reference evidence="2 3" key="1">
    <citation type="journal article" date="2006" name="Nature">
        <title>Insights from the genome of the biotrophic fungal plant pathogen Ustilago maydis.</title>
        <authorList>
            <person name="Kamper J."/>
            <person name="Kahmann R."/>
            <person name="Bolker M."/>
            <person name="Ma L.J."/>
            <person name="Brefort T."/>
            <person name="Saville B.J."/>
            <person name="Banuett F."/>
            <person name="Kronstad J.W."/>
            <person name="Gold S.E."/>
            <person name="Muller O."/>
            <person name="Perlin M.H."/>
            <person name="Wosten H.A."/>
            <person name="de Vries R."/>
            <person name="Ruiz-Herrera J."/>
            <person name="Reynaga-Pena C.G."/>
            <person name="Snetselaar K."/>
            <person name="McCann M."/>
            <person name="Perez-Martin J."/>
            <person name="Feldbrugge M."/>
            <person name="Basse C.W."/>
            <person name="Steinberg G."/>
            <person name="Ibeas J.I."/>
            <person name="Holloman W."/>
            <person name="Guzman P."/>
            <person name="Farman M."/>
            <person name="Stajich J.E."/>
            <person name="Sentandreu R."/>
            <person name="Gonzalez-Prieto J.M."/>
            <person name="Kennell J.C."/>
            <person name="Molina L."/>
            <person name="Schirawski J."/>
            <person name="Mendoza-Mendoza A."/>
            <person name="Greilinger D."/>
            <person name="Munch K."/>
            <person name="Rossel N."/>
            <person name="Scherer M."/>
            <person name="Vranes M."/>
            <person name="Ladendorf O."/>
            <person name="Vincon V."/>
            <person name="Fuchs U."/>
            <person name="Sandrock B."/>
            <person name="Meng S."/>
            <person name="Ho E.C."/>
            <person name="Cahill M.J."/>
            <person name="Boyce K.J."/>
            <person name="Klose J."/>
            <person name="Klosterman S.J."/>
            <person name="Deelstra H.J."/>
            <person name="Ortiz-Castellanos L."/>
            <person name="Li W."/>
            <person name="Sanchez-Alonso P."/>
            <person name="Schreier P.H."/>
            <person name="Hauser-Hahn I."/>
            <person name="Vaupel M."/>
            <person name="Koopmann E."/>
            <person name="Friedrich G."/>
            <person name="Voss H."/>
            <person name="Schluter T."/>
            <person name="Margolis J."/>
            <person name="Platt D."/>
            <person name="Swimmer C."/>
            <person name="Gnirke A."/>
            <person name="Chen F."/>
            <person name="Vysotskaia V."/>
            <person name="Mannhaupt G."/>
            <person name="Guldener U."/>
            <person name="Munsterkotter M."/>
            <person name="Haase D."/>
            <person name="Oesterheld M."/>
            <person name="Mewes H.W."/>
            <person name="Mauceli E.W."/>
            <person name="DeCaprio D."/>
            <person name="Wade C.M."/>
            <person name="Butler J."/>
            <person name="Young S."/>
            <person name="Jaffe D.B."/>
            <person name="Calvo S."/>
            <person name="Nusbaum C."/>
            <person name="Galagan J."/>
            <person name="Birren B.W."/>
        </authorList>
    </citation>
    <scope>NUCLEOTIDE SEQUENCE [LARGE SCALE GENOMIC DNA]</scope>
    <source>
        <strain evidence="3">DSM 14603 / FGSC 9021 / UM521</strain>
    </source>
</reference>
<dbReference type="RefSeq" id="XP_011390138.1">
    <property type="nucleotide sequence ID" value="XM_011391836.1"/>
</dbReference>
<dbReference type="GeneID" id="23564054"/>
<accession>A0A0D1C308</accession>
<dbReference type="AlphaFoldDB" id="A0A0D1C308"/>
<dbReference type="EMBL" id="CM003149">
    <property type="protein sequence ID" value="KIS68067.1"/>
    <property type="molecule type" value="Genomic_DNA"/>
</dbReference>
<dbReference type="Proteomes" id="UP000000561">
    <property type="component" value="Chromosome 10"/>
</dbReference>
<organism evidence="2 3">
    <name type="scientific">Mycosarcoma maydis</name>
    <name type="common">Corn smut fungus</name>
    <name type="synonym">Ustilago maydis</name>
    <dbReference type="NCBI Taxonomy" id="5270"/>
    <lineage>
        <taxon>Eukaryota</taxon>
        <taxon>Fungi</taxon>
        <taxon>Dikarya</taxon>
        <taxon>Basidiomycota</taxon>
        <taxon>Ustilaginomycotina</taxon>
        <taxon>Ustilaginomycetes</taxon>
        <taxon>Ustilaginales</taxon>
        <taxon>Ustilaginaceae</taxon>
        <taxon>Mycosarcoma</taxon>
    </lineage>
</organism>
<feature type="chain" id="PRO_5002243909" evidence="1">
    <location>
        <begin position="30"/>
        <end position="110"/>
    </location>
</feature>
<dbReference type="VEuPathDB" id="FungiDB:UMAG_03650"/>
<evidence type="ECO:0000313" key="3">
    <source>
        <dbReference type="Proteomes" id="UP000000561"/>
    </source>
</evidence>
<gene>
    <name evidence="2" type="ORF">UMAG_03650</name>
</gene>
<name>A0A0D1C308_MYCMD</name>
<evidence type="ECO:0000256" key="1">
    <source>
        <dbReference type="SAM" id="SignalP"/>
    </source>
</evidence>
<proteinExistence type="predicted"/>
<feature type="signal peptide" evidence="1">
    <location>
        <begin position="1"/>
        <end position="29"/>
    </location>
</feature>
<dbReference type="InParanoid" id="A0A0D1C308"/>
<evidence type="ECO:0000313" key="2">
    <source>
        <dbReference type="EMBL" id="KIS68067.1"/>
    </source>
</evidence>
<keyword evidence="1" id="KW-0732">Signal</keyword>